<dbReference type="InterPro" id="IPR036291">
    <property type="entry name" value="NAD(P)-bd_dom_sf"/>
</dbReference>
<evidence type="ECO:0000259" key="1">
    <source>
        <dbReference type="Pfam" id="PF03435"/>
    </source>
</evidence>
<dbReference type="RefSeq" id="WP_122962194.1">
    <property type="nucleotide sequence ID" value="NZ_BJMH01000028.1"/>
</dbReference>
<comment type="caution">
    <text evidence="2">The sequence shown here is derived from an EMBL/GenBank/DDBJ whole genome shotgun (WGS) entry which is preliminary data.</text>
</comment>
<dbReference type="PANTHER" id="PTHR43796">
    <property type="entry name" value="CARBOXYNORSPERMIDINE SYNTHASE"/>
    <property type="match status" value="1"/>
</dbReference>
<dbReference type="SUPFAM" id="SSF51735">
    <property type="entry name" value="NAD(P)-binding Rossmann-fold domains"/>
    <property type="match status" value="1"/>
</dbReference>
<dbReference type="EMBL" id="BJMH01000028">
    <property type="protein sequence ID" value="GEB34788.1"/>
    <property type="molecule type" value="Genomic_DNA"/>
</dbReference>
<name>A0A4Y3PTS8_BREPA</name>
<evidence type="ECO:0000313" key="2">
    <source>
        <dbReference type="EMBL" id="GEB34788.1"/>
    </source>
</evidence>
<evidence type="ECO:0000313" key="3">
    <source>
        <dbReference type="Proteomes" id="UP000316882"/>
    </source>
</evidence>
<accession>A0A4Y3PTS8</accession>
<dbReference type="Gene3D" id="3.30.360.10">
    <property type="entry name" value="Dihydrodipicolinate Reductase, domain 2"/>
    <property type="match status" value="1"/>
</dbReference>
<reference evidence="2 3" key="1">
    <citation type="submission" date="2019-06" db="EMBL/GenBank/DDBJ databases">
        <title>Whole genome shotgun sequence of Brevibacillus parabrevis NBRC 12334.</title>
        <authorList>
            <person name="Hosoyama A."/>
            <person name="Uohara A."/>
            <person name="Ohji S."/>
            <person name="Ichikawa N."/>
        </authorList>
    </citation>
    <scope>NUCLEOTIDE SEQUENCE [LARGE SCALE GENOMIC DNA]</scope>
    <source>
        <strain evidence="2 3">NBRC 12334</strain>
    </source>
</reference>
<keyword evidence="3" id="KW-1185">Reference proteome</keyword>
<dbReference type="AlphaFoldDB" id="A0A4Y3PTS8"/>
<dbReference type="PANTHER" id="PTHR43796:SF2">
    <property type="entry name" value="CARBOXYNORSPERMIDINE SYNTHASE"/>
    <property type="match status" value="1"/>
</dbReference>
<dbReference type="Gene3D" id="3.40.50.720">
    <property type="entry name" value="NAD(P)-binding Rossmann-like Domain"/>
    <property type="match status" value="1"/>
</dbReference>
<sequence length="362" mass="40289">MKKQKILVVGGYGHVGATICKELGELYPGQVYAAGRSMEKAEAFCRETAGKVRPLAFDLRQPPEQELLAEVKLVVMCLDQHDTAFAEQCLLSGTHYIDVSASGAFLTRLEQWGRRSQAKVTGTAVLSIGLAPGLTNLLAAHAHRLLEEVTELDIFIMLGLGDRHGKAAMEWTVDHLCTRYDVTQDHRRVSVESMTDGKLVDFGAKLGKKKAYRFPFSDQQTLAGTLGVASVSTRLCFDQEWVTRAVAAFRRSGICRLLKRSAVRKAVVESFLRWKWGDDLFAIKIEARGKAGNRAAMATCQLQGRDQSYMTAKVAAFAAKTLYSEDFPQGVYHIEQLFKWEQMQAWLPKEADLQVSVSELPR</sequence>
<feature type="domain" description="Saccharopine dehydrogenase NADP binding" evidence="1">
    <location>
        <begin position="6"/>
        <end position="124"/>
    </location>
</feature>
<proteinExistence type="predicted"/>
<dbReference type="Proteomes" id="UP000316882">
    <property type="component" value="Unassembled WGS sequence"/>
</dbReference>
<protein>
    <recommendedName>
        <fullName evidence="1">Saccharopine dehydrogenase NADP binding domain-containing protein</fullName>
    </recommendedName>
</protein>
<dbReference type="Pfam" id="PF03435">
    <property type="entry name" value="Sacchrp_dh_NADP"/>
    <property type="match status" value="1"/>
</dbReference>
<organism evidence="2 3">
    <name type="scientific">Brevibacillus parabrevis</name>
    <dbReference type="NCBI Taxonomy" id="54914"/>
    <lineage>
        <taxon>Bacteria</taxon>
        <taxon>Bacillati</taxon>
        <taxon>Bacillota</taxon>
        <taxon>Bacilli</taxon>
        <taxon>Bacillales</taxon>
        <taxon>Paenibacillaceae</taxon>
        <taxon>Brevibacillus</taxon>
    </lineage>
</organism>
<gene>
    <name evidence="2" type="ORF">BPA01_43680</name>
</gene>
<dbReference type="InterPro" id="IPR005097">
    <property type="entry name" value="Sacchrp_dh_NADP-bd"/>
</dbReference>